<evidence type="ECO:0000313" key="2">
    <source>
        <dbReference type="EMBL" id="GAA5047193.1"/>
    </source>
</evidence>
<accession>A0ABP9JZG2</accession>
<gene>
    <name evidence="2" type="ORF">GCM10023318_13420</name>
</gene>
<reference evidence="3" key="1">
    <citation type="journal article" date="2019" name="Int. J. Syst. Evol. Microbiol.">
        <title>The Global Catalogue of Microorganisms (GCM) 10K type strain sequencing project: providing services to taxonomists for standard genome sequencing and annotation.</title>
        <authorList>
            <consortium name="The Broad Institute Genomics Platform"/>
            <consortium name="The Broad Institute Genome Sequencing Center for Infectious Disease"/>
            <person name="Wu L."/>
            <person name="Ma J."/>
        </authorList>
    </citation>
    <scope>NUCLEOTIDE SEQUENCE [LARGE SCALE GENOMIC DNA]</scope>
    <source>
        <strain evidence="3">JCM 18298</strain>
    </source>
</reference>
<dbReference type="Proteomes" id="UP001500603">
    <property type="component" value="Unassembled WGS sequence"/>
</dbReference>
<protein>
    <submittedName>
        <fullName evidence="2">Uncharacterized protein</fullName>
    </submittedName>
</protein>
<keyword evidence="3" id="KW-1185">Reference proteome</keyword>
<proteinExistence type="predicted"/>
<evidence type="ECO:0000313" key="3">
    <source>
        <dbReference type="Proteomes" id="UP001500603"/>
    </source>
</evidence>
<comment type="caution">
    <text evidence="2">The sequence shown here is derived from an EMBL/GenBank/DDBJ whole genome shotgun (WGS) entry which is preliminary data.</text>
</comment>
<organism evidence="2 3">
    <name type="scientific">Nocardia callitridis</name>
    <dbReference type="NCBI Taxonomy" id="648753"/>
    <lineage>
        <taxon>Bacteria</taxon>
        <taxon>Bacillati</taxon>
        <taxon>Actinomycetota</taxon>
        <taxon>Actinomycetes</taxon>
        <taxon>Mycobacteriales</taxon>
        <taxon>Nocardiaceae</taxon>
        <taxon>Nocardia</taxon>
    </lineage>
</organism>
<evidence type="ECO:0000256" key="1">
    <source>
        <dbReference type="SAM" id="MobiDB-lite"/>
    </source>
</evidence>
<sequence>MVREPNPSVLRSRSAGGGAAQCPHEFSSGASESHPAPYLANVGVALAAQRGYLRQLEVELRGTGVYIGLLNIGALIGDSKAERMVDEHPELVPPELEIVRISNDELGEHYWRMYTERDEIETDVGFPD</sequence>
<name>A0ABP9JZG2_9NOCA</name>
<dbReference type="RefSeq" id="WP_345494152.1">
    <property type="nucleotide sequence ID" value="NZ_BAABJM010000001.1"/>
</dbReference>
<feature type="region of interest" description="Disordered" evidence="1">
    <location>
        <begin position="1"/>
        <end position="33"/>
    </location>
</feature>
<dbReference type="EMBL" id="BAABJM010000001">
    <property type="protein sequence ID" value="GAA5047193.1"/>
    <property type="molecule type" value="Genomic_DNA"/>
</dbReference>